<dbReference type="STRING" id="1380566.A0A179G4R7"/>
<evidence type="ECO:0000256" key="9">
    <source>
        <dbReference type="SAM" id="MobiDB-lite"/>
    </source>
</evidence>
<keyword evidence="8" id="KW-0811">Translocation</keyword>
<reference evidence="11 12" key="1">
    <citation type="journal article" date="2016" name="PLoS Pathog.">
        <title>Biosynthesis of antibiotic leucinostatins in bio-control fungus Purpureocillium lilacinum and their inhibition on phytophthora revealed by genome mining.</title>
        <authorList>
            <person name="Wang G."/>
            <person name="Liu Z."/>
            <person name="Lin R."/>
            <person name="Li E."/>
            <person name="Mao Z."/>
            <person name="Ling J."/>
            <person name="Yang Y."/>
            <person name="Yin W.B."/>
            <person name="Xie B."/>
        </authorList>
    </citation>
    <scope>NUCLEOTIDE SEQUENCE [LARGE SCALE GENOMIC DNA]</scope>
    <source>
        <strain evidence="11">170</strain>
    </source>
</reference>
<dbReference type="GO" id="GO:0000774">
    <property type="term" value="F:adenyl-nucleotide exchange factor activity"/>
    <property type="evidence" value="ECO:0007669"/>
    <property type="project" value="InterPro"/>
</dbReference>
<sequence length="413" mass="45378">MTRPRSTTHLPMMLAIVFALIVCIFATPSIAQDSSSDKAAKPDLICHTSNPDECYPRVFQPTDEFQTVHNDQELPNGLHVRLNIWTGQKEAKINVPGETDPSLEGLPIDQAVVVVDPEQQPDAPKIPRGAPEYEPVGKVKGPEHESVHFYEGLKMLKSGVTKNDKAFDDALEGLEDLSHDLYYGLKVAEDSDAIKALLCLMSDQRAATDGAIPRDQQAAAILAGAMQNNPTALKEVVKVWPQLVDSKCPNTGESLRQSIYSSVIPARNGHGTDDQQAAARVKSKVAVINGLIKDSIIRAEFLKDGGMASLLRVLMPEGKAWAGAQRKAGQLVLDNFMDEDMGAVLGQWPTIPRLSDEQCRTRESETAEGCWDYHVGRIMKASKAGKGDWSRELNNRLASVRKEQSKRRAHEEL</sequence>
<evidence type="ECO:0000256" key="6">
    <source>
        <dbReference type="ARBA" id="ARBA00022824"/>
    </source>
</evidence>
<keyword evidence="5 10" id="KW-0732">Signal</keyword>
<evidence type="ECO:0000256" key="7">
    <source>
        <dbReference type="ARBA" id="ARBA00022927"/>
    </source>
</evidence>
<dbReference type="EMBL" id="LSBJ02000001">
    <property type="protein sequence ID" value="OAQ72854.1"/>
    <property type="molecule type" value="Genomic_DNA"/>
</dbReference>
<dbReference type="GO" id="GO:0005783">
    <property type="term" value="C:endoplasmic reticulum"/>
    <property type="evidence" value="ECO:0007669"/>
    <property type="project" value="InterPro"/>
</dbReference>
<evidence type="ECO:0000256" key="4">
    <source>
        <dbReference type="ARBA" id="ARBA00022448"/>
    </source>
</evidence>
<keyword evidence="4" id="KW-0813">Transport</keyword>
<dbReference type="OrthoDB" id="448649at2759"/>
<accession>A0A179G4R7</accession>
<dbReference type="GO" id="GO:0015031">
    <property type="term" value="P:protein transport"/>
    <property type="evidence" value="ECO:0007669"/>
    <property type="project" value="UniProtKB-KW"/>
</dbReference>
<keyword evidence="12" id="KW-1185">Reference proteome</keyword>
<dbReference type="Proteomes" id="UP000078397">
    <property type="component" value="Unassembled WGS sequence"/>
</dbReference>
<feature type="signal peptide" evidence="10">
    <location>
        <begin position="1"/>
        <end position="31"/>
    </location>
</feature>
<dbReference type="KEGG" id="pchm:VFPPC_00715"/>
<keyword evidence="7" id="KW-0653">Protein transport</keyword>
<dbReference type="AlphaFoldDB" id="A0A179G4R7"/>
<evidence type="ECO:0000256" key="8">
    <source>
        <dbReference type="ARBA" id="ARBA00023010"/>
    </source>
</evidence>
<comment type="similarity">
    <text evidence="1">Belongs to the SIL1 family.</text>
</comment>
<proteinExistence type="inferred from homology"/>
<evidence type="ECO:0000256" key="5">
    <source>
        <dbReference type="ARBA" id="ARBA00022729"/>
    </source>
</evidence>
<evidence type="ECO:0000256" key="1">
    <source>
        <dbReference type="ARBA" id="ARBA00010588"/>
    </source>
</evidence>
<dbReference type="GeneID" id="28844677"/>
<feature type="chain" id="PRO_5008102335" description="Nucleotide exchange factor SIL1" evidence="10">
    <location>
        <begin position="32"/>
        <end position="413"/>
    </location>
</feature>
<evidence type="ECO:0000313" key="11">
    <source>
        <dbReference type="EMBL" id="OAQ72854.1"/>
    </source>
</evidence>
<dbReference type="InterPro" id="IPR011989">
    <property type="entry name" value="ARM-like"/>
</dbReference>
<keyword evidence="6" id="KW-0256">Endoplasmic reticulum</keyword>
<dbReference type="RefSeq" id="XP_018148937.1">
    <property type="nucleotide sequence ID" value="XM_018280683.1"/>
</dbReference>
<gene>
    <name evidence="11" type="ORF">VFPPC_00715</name>
</gene>
<dbReference type="Pfam" id="PF16782">
    <property type="entry name" value="SIL1"/>
    <property type="match status" value="1"/>
</dbReference>
<organism evidence="11 12">
    <name type="scientific">Pochonia chlamydosporia 170</name>
    <dbReference type="NCBI Taxonomy" id="1380566"/>
    <lineage>
        <taxon>Eukaryota</taxon>
        <taxon>Fungi</taxon>
        <taxon>Dikarya</taxon>
        <taxon>Ascomycota</taxon>
        <taxon>Pezizomycotina</taxon>
        <taxon>Sordariomycetes</taxon>
        <taxon>Hypocreomycetidae</taxon>
        <taxon>Hypocreales</taxon>
        <taxon>Clavicipitaceae</taxon>
        <taxon>Pochonia</taxon>
    </lineage>
</organism>
<protein>
    <recommendedName>
        <fullName evidence="3">Nucleotide exchange factor SIL1</fullName>
    </recommendedName>
</protein>
<comment type="caution">
    <text evidence="11">The sequence shown here is derived from an EMBL/GenBank/DDBJ whole genome shotgun (WGS) entry which is preliminary data.</text>
</comment>
<dbReference type="Gene3D" id="1.25.10.10">
    <property type="entry name" value="Leucine-rich Repeat Variant"/>
    <property type="match status" value="1"/>
</dbReference>
<evidence type="ECO:0000313" key="12">
    <source>
        <dbReference type="Proteomes" id="UP000078397"/>
    </source>
</evidence>
<name>A0A179G4R7_METCM</name>
<comment type="subunit">
    <text evidence="2">Interacts with KAR2.</text>
</comment>
<evidence type="ECO:0000256" key="2">
    <source>
        <dbReference type="ARBA" id="ARBA00011799"/>
    </source>
</evidence>
<feature type="region of interest" description="Disordered" evidence="9">
    <location>
        <begin position="119"/>
        <end position="140"/>
    </location>
</feature>
<evidence type="ECO:0000256" key="3">
    <source>
        <dbReference type="ARBA" id="ARBA00015352"/>
    </source>
</evidence>
<evidence type="ECO:0000256" key="10">
    <source>
        <dbReference type="SAM" id="SignalP"/>
    </source>
</evidence>
<dbReference type="InterPro" id="IPR031884">
    <property type="entry name" value="Sil1_fungi"/>
</dbReference>